<name>A0ABD5PGW5_9EURY</name>
<feature type="transmembrane region" description="Helical" evidence="2">
    <location>
        <begin position="40"/>
        <end position="59"/>
    </location>
</feature>
<keyword evidence="2" id="KW-0472">Membrane</keyword>
<evidence type="ECO:0000256" key="1">
    <source>
        <dbReference type="SAM" id="MobiDB-lite"/>
    </source>
</evidence>
<evidence type="ECO:0000313" key="4">
    <source>
        <dbReference type="Proteomes" id="UP001595921"/>
    </source>
</evidence>
<keyword evidence="4" id="KW-1185">Reference proteome</keyword>
<evidence type="ECO:0008006" key="5">
    <source>
        <dbReference type="Google" id="ProtNLM"/>
    </source>
</evidence>
<feature type="region of interest" description="Disordered" evidence="1">
    <location>
        <begin position="159"/>
        <end position="196"/>
    </location>
</feature>
<dbReference type="Proteomes" id="UP001595921">
    <property type="component" value="Unassembled WGS sequence"/>
</dbReference>
<gene>
    <name evidence="3" type="ORF">ACFO0N_18655</name>
</gene>
<sequence length="196" mass="22107">MSSDAPFREVQQARRPRWLATVAGTTASLLLVAYEAESALFGAFVLLPGSGFFATLLYLRLTVEVRPEGLFVEYRPFHRGRLIPYARIESVEVREYRPATGFGRRGLQLGFDRPVYNVSGDDGVLLRYEGDDGTNREMVVGSNRASALAHEIRVARRSWRRARETDGEPDATRDPPLGRELFDPREHEPGRRTQSA</sequence>
<accession>A0ABD5PGW5</accession>
<reference evidence="3 4" key="1">
    <citation type="journal article" date="2019" name="Int. J. Syst. Evol. Microbiol.">
        <title>The Global Catalogue of Microorganisms (GCM) 10K type strain sequencing project: providing services to taxonomists for standard genome sequencing and annotation.</title>
        <authorList>
            <consortium name="The Broad Institute Genomics Platform"/>
            <consortium name="The Broad Institute Genome Sequencing Center for Infectious Disease"/>
            <person name="Wu L."/>
            <person name="Ma J."/>
        </authorList>
    </citation>
    <scope>NUCLEOTIDE SEQUENCE [LARGE SCALE GENOMIC DNA]</scope>
    <source>
        <strain evidence="3 4">CGMCC 1.12553</strain>
    </source>
</reference>
<feature type="compositionally biased region" description="Basic and acidic residues" evidence="1">
    <location>
        <begin position="161"/>
        <end position="196"/>
    </location>
</feature>
<evidence type="ECO:0000313" key="3">
    <source>
        <dbReference type="EMBL" id="MFC4359973.1"/>
    </source>
</evidence>
<comment type="caution">
    <text evidence="3">The sequence shown here is derived from an EMBL/GenBank/DDBJ whole genome shotgun (WGS) entry which is preliminary data.</text>
</comment>
<protein>
    <recommendedName>
        <fullName evidence="5">PH domain-containing protein</fullName>
    </recommendedName>
</protein>
<keyword evidence="2" id="KW-0812">Transmembrane</keyword>
<organism evidence="3 4">
    <name type="scientific">Halobium salinum</name>
    <dbReference type="NCBI Taxonomy" id="1364940"/>
    <lineage>
        <taxon>Archaea</taxon>
        <taxon>Methanobacteriati</taxon>
        <taxon>Methanobacteriota</taxon>
        <taxon>Stenosarchaea group</taxon>
        <taxon>Halobacteria</taxon>
        <taxon>Halobacteriales</taxon>
        <taxon>Haloferacaceae</taxon>
        <taxon>Halobium</taxon>
    </lineage>
</organism>
<dbReference type="RefSeq" id="WP_267623331.1">
    <property type="nucleotide sequence ID" value="NZ_JAODIW010000008.1"/>
</dbReference>
<evidence type="ECO:0000256" key="2">
    <source>
        <dbReference type="SAM" id="Phobius"/>
    </source>
</evidence>
<keyword evidence="2" id="KW-1133">Transmembrane helix</keyword>
<dbReference type="EMBL" id="JBHSDS010000010">
    <property type="protein sequence ID" value="MFC4359973.1"/>
    <property type="molecule type" value="Genomic_DNA"/>
</dbReference>
<dbReference type="AlphaFoldDB" id="A0ABD5PGW5"/>
<proteinExistence type="predicted"/>